<protein>
    <submittedName>
        <fullName evidence="2">Branched-subunit amino acid transport protein</fullName>
    </submittedName>
</protein>
<evidence type="ECO:0000256" key="1">
    <source>
        <dbReference type="SAM" id="Phobius"/>
    </source>
</evidence>
<dbReference type="AlphaFoldDB" id="A0A2U1CRH5"/>
<dbReference type="EMBL" id="QEKO01000001">
    <property type="protein sequence ID" value="PVY68495.1"/>
    <property type="molecule type" value="Genomic_DNA"/>
</dbReference>
<keyword evidence="1" id="KW-1133">Transmembrane helix</keyword>
<organism evidence="2 3">
    <name type="scientific">Pusillimonas noertemannii</name>
    <dbReference type="NCBI Taxonomy" id="305977"/>
    <lineage>
        <taxon>Bacteria</taxon>
        <taxon>Pseudomonadati</taxon>
        <taxon>Pseudomonadota</taxon>
        <taxon>Betaproteobacteria</taxon>
        <taxon>Burkholderiales</taxon>
        <taxon>Alcaligenaceae</taxon>
        <taxon>Pusillimonas</taxon>
    </lineage>
</organism>
<evidence type="ECO:0000313" key="3">
    <source>
        <dbReference type="Proteomes" id="UP000246145"/>
    </source>
</evidence>
<gene>
    <name evidence="2" type="ORF">C7440_0897</name>
</gene>
<dbReference type="OrthoDB" id="8638405at2"/>
<keyword evidence="1" id="KW-0812">Transmembrane</keyword>
<feature type="transmembrane region" description="Helical" evidence="1">
    <location>
        <begin position="43"/>
        <end position="61"/>
    </location>
</feature>
<dbReference type="Pfam" id="PF05437">
    <property type="entry name" value="AzlD"/>
    <property type="match status" value="1"/>
</dbReference>
<dbReference type="RefSeq" id="WP_116517594.1">
    <property type="nucleotide sequence ID" value="NZ_JACCEX010000001.1"/>
</dbReference>
<keyword evidence="1" id="KW-0472">Membrane</keyword>
<sequence>MSGEADSYVLGAIALLTLCSLLTRAGYFLFGDHLPLTDPVRRALRYAPVAALTAIIVPDLLPWEAGASAIFDVKMLAAAVAVLIYWRTRSTIGLMVGGMCAYWAIAWLL</sequence>
<feature type="transmembrane region" description="Helical" evidence="1">
    <location>
        <begin position="12"/>
        <end position="31"/>
    </location>
</feature>
<keyword evidence="3" id="KW-1185">Reference proteome</keyword>
<accession>A0A2U1CRH5</accession>
<dbReference type="Proteomes" id="UP000246145">
    <property type="component" value="Unassembled WGS sequence"/>
</dbReference>
<proteinExistence type="predicted"/>
<reference evidence="2 3" key="1">
    <citation type="submission" date="2018-04" db="EMBL/GenBank/DDBJ databases">
        <title>Genomic Encyclopedia of Type Strains, Phase IV (KMG-IV): sequencing the most valuable type-strain genomes for metagenomic binning, comparative biology and taxonomic classification.</title>
        <authorList>
            <person name="Goeker M."/>
        </authorList>
    </citation>
    <scope>NUCLEOTIDE SEQUENCE [LARGE SCALE GENOMIC DNA]</scope>
    <source>
        <strain evidence="2 3">DSM 10065</strain>
    </source>
</reference>
<feature type="transmembrane region" description="Helical" evidence="1">
    <location>
        <begin position="92"/>
        <end position="108"/>
    </location>
</feature>
<name>A0A2U1CRH5_9BURK</name>
<comment type="caution">
    <text evidence="2">The sequence shown here is derived from an EMBL/GenBank/DDBJ whole genome shotgun (WGS) entry which is preliminary data.</text>
</comment>
<dbReference type="STRING" id="1231391.GCA_000308195_03458"/>
<evidence type="ECO:0000313" key="2">
    <source>
        <dbReference type="EMBL" id="PVY68495.1"/>
    </source>
</evidence>
<dbReference type="InterPro" id="IPR008407">
    <property type="entry name" value="Brnchd-chn_aa_trnsp_AzlD"/>
</dbReference>